<dbReference type="eggNOG" id="COG0781">
    <property type="taxonomic scope" value="Bacteria"/>
</dbReference>
<feature type="binding site" evidence="6">
    <location>
        <begin position="321"/>
        <end position="327"/>
    </location>
    <ligand>
        <name>S-adenosyl-L-methionine</name>
        <dbReference type="ChEBI" id="CHEBI:59789"/>
    </ligand>
</feature>
<keyword evidence="4 6" id="KW-0949">S-adenosyl-L-methionine</keyword>
<evidence type="ECO:0000256" key="3">
    <source>
        <dbReference type="ARBA" id="ARBA00022679"/>
    </source>
</evidence>
<feature type="binding site" evidence="6">
    <location>
        <position position="373"/>
    </location>
    <ligand>
        <name>S-adenosyl-L-methionine</name>
        <dbReference type="ChEBI" id="CHEBI:59789"/>
    </ligand>
</feature>
<dbReference type="GO" id="GO:0006355">
    <property type="term" value="P:regulation of DNA-templated transcription"/>
    <property type="evidence" value="ECO:0007669"/>
    <property type="project" value="InterPro"/>
</dbReference>
<dbReference type="InterPro" id="IPR006027">
    <property type="entry name" value="NusB_RsmB_TIM44"/>
</dbReference>
<dbReference type="PRINTS" id="PR02008">
    <property type="entry name" value="RCMTFAMILY"/>
</dbReference>
<feature type="binding site" evidence="6">
    <location>
        <position position="346"/>
    </location>
    <ligand>
        <name>S-adenosyl-L-methionine</name>
        <dbReference type="ChEBI" id="CHEBI:59789"/>
    </ligand>
</feature>
<dbReference type="InterPro" id="IPR018314">
    <property type="entry name" value="RsmB/NOL1/NOP2-like_CS"/>
</dbReference>
<dbReference type="GO" id="GO:0001510">
    <property type="term" value="P:RNA methylation"/>
    <property type="evidence" value="ECO:0007669"/>
    <property type="project" value="InterPro"/>
</dbReference>
<dbReference type="InterPro" id="IPR029063">
    <property type="entry name" value="SAM-dependent_MTases_sf"/>
</dbReference>
<keyword evidence="10" id="KW-1185">Reference proteome</keyword>
<evidence type="ECO:0000259" key="8">
    <source>
        <dbReference type="PROSITE" id="PS51686"/>
    </source>
</evidence>
<dbReference type="InterPro" id="IPR049560">
    <property type="entry name" value="MeTrfase_RsmB-F_NOP2_cat"/>
</dbReference>
<feature type="region of interest" description="Disordered" evidence="7">
    <location>
        <begin position="1"/>
        <end position="34"/>
    </location>
</feature>
<keyword evidence="2 6" id="KW-0489">Methyltransferase</keyword>
<feature type="binding site" evidence="6">
    <location>
        <position position="391"/>
    </location>
    <ligand>
        <name>S-adenosyl-L-methionine</name>
        <dbReference type="ChEBI" id="CHEBI:59789"/>
    </ligand>
</feature>
<organism evidence="9 10">
    <name type="scientific">Scardovia wiggsiae F0424</name>
    <dbReference type="NCBI Taxonomy" id="857290"/>
    <lineage>
        <taxon>Bacteria</taxon>
        <taxon>Bacillati</taxon>
        <taxon>Actinomycetota</taxon>
        <taxon>Actinomycetes</taxon>
        <taxon>Bifidobacteriales</taxon>
        <taxon>Bifidobacteriaceae</taxon>
        <taxon>Scardovia</taxon>
    </lineage>
</organism>
<dbReference type="Gene3D" id="1.10.940.10">
    <property type="entry name" value="NusB-like"/>
    <property type="match status" value="1"/>
</dbReference>
<comment type="similarity">
    <text evidence="1 6">Belongs to the class I-like SAM-binding methyltransferase superfamily. RsmB/NOP family.</text>
</comment>
<dbReference type="SUPFAM" id="SSF48013">
    <property type="entry name" value="NusB-like"/>
    <property type="match status" value="1"/>
</dbReference>
<dbReference type="GO" id="GO:0003723">
    <property type="term" value="F:RNA binding"/>
    <property type="evidence" value="ECO:0007669"/>
    <property type="project" value="UniProtKB-UniRule"/>
</dbReference>
<protein>
    <submittedName>
        <fullName evidence="9">Ribosomal RNA small subunit methyltransferase B</fullName>
    </submittedName>
</protein>
<dbReference type="STRING" id="857290.HMPREF9156_00605"/>
<evidence type="ECO:0000256" key="2">
    <source>
        <dbReference type="ARBA" id="ARBA00022603"/>
    </source>
</evidence>
<evidence type="ECO:0000256" key="6">
    <source>
        <dbReference type="PROSITE-ProRule" id="PRU01023"/>
    </source>
</evidence>
<dbReference type="Pfam" id="PF01029">
    <property type="entry name" value="NusB"/>
    <property type="match status" value="1"/>
</dbReference>
<dbReference type="AlphaFoldDB" id="J0X197"/>
<dbReference type="PROSITE" id="PS51686">
    <property type="entry name" value="SAM_MT_RSMB_NOP"/>
    <property type="match status" value="1"/>
</dbReference>
<feature type="domain" description="SAM-dependent MTase RsmB/NOP-type" evidence="8">
    <location>
        <begin position="225"/>
        <end position="512"/>
    </location>
</feature>
<feature type="compositionally biased region" description="Basic residues" evidence="7">
    <location>
        <begin position="9"/>
        <end position="22"/>
    </location>
</feature>
<evidence type="ECO:0000256" key="4">
    <source>
        <dbReference type="ARBA" id="ARBA00022691"/>
    </source>
</evidence>
<gene>
    <name evidence="9" type="ORF">HMPREF9156_00605</name>
</gene>
<evidence type="ECO:0000256" key="7">
    <source>
        <dbReference type="SAM" id="MobiDB-lite"/>
    </source>
</evidence>
<dbReference type="OrthoDB" id="9810297at2"/>
<reference evidence="9 10" key="1">
    <citation type="submission" date="2012-01" db="EMBL/GenBank/DDBJ databases">
        <title>The Genome Sequence of Scardovia wiggsiae F0424.</title>
        <authorList>
            <consortium name="The Broad Institute Genome Sequencing Platform"/>
            <person name="Earl A."/>
            <person name="Ward D."/>
            <person name="Feldgarden M."/>
            <person name="Gevers D."/>
            <person name="Izard J."/>
            <person name="Ganesan A."/>
            <person name="Baranova O.V."/>
            <person name="Blanton J.M."/>
            <person name="Tanner A.C."/>
            <person name="Mathney J."/>
            <person name="Dewhirst F.E."/>
            <person name="Young S.K."/>
            <person name="Zeng Q."/>
            <person name="Gargeya S."/>
            <person name="Fitzgerald M."/>
            <person name="Haas B."/>
            <person name="Abouelleil A."/>
            <person name="Alvarado L."/>
            <person name="Arachchi H.M."/>
            <person name="Berlin A."/>
            <person name="Chapman S.B."/>
            <person name="Gearin G."/>
            <person name="Goldberg J."/>
            <person name="Griggs A."/>
            <person name="Gujja S."/>
            <person name="Hansen M."/>
            <person name="Heiman D."/>
            <person name="Howarth C."/>
            <person name="Larimer J."/>
            <person name="Lui A."/>
            <person name="MacDonald P.J.P."/>
            <person name="McCowen C."/>
            <person name="Montmayeur A."/>
            <person name="Murphy C."/>
            <person name="Neiman D."/>
            <person name="Pearson M."/>
            <person name="Priest M."/>
            <person name="Roberts A."/>
            <person name="Saif S."/>
            <person name="Shea T."/>
            <person name="Sisk P."/>
            <person name="Stolte C."/>
            <person name="Sykes S."/>
            <person name="Wortman J."/>
            <person name="Nusbaum C."/>
            <person name="Birren B."/>
        </authorList>
    </citation>
    <scope>NUCLEOTIDE SEQUENCE [LARGE SCALE GENOMIC DNA]</scope>
    <source>
        <strain evidence="9 10">F0424</strain>
    </source>
</reference>
<comment type="caution">
    <text evidence="9">The sequence shown here is derived from an EMBL/GenBank/DDBJ whole genome shotgun (WGS) entry which is preliminary data.</text>
</comment>
<feature type="active site" description="Nucleophile" evidence="6">
    <location>
        <position position="444"/>
    </location>
</feature>
<evidence type="ECO:0000256" key="5">
    <source>
        <dbReference type="ARBA" id="ARBA00022884"/>
    </source>
</evidence>
<evidence type="ECO:0000313" key="10">
    <source>
        <dbReference type="Proteomes" id="UP000006415"/>
    </source>
</evidence>
<name>J0X197_9BIFI</name>
<dbReference type="Proteomes" id="UP000006415">
    <property type="component" value="Unassembled WGS sequence"/>
</dbReference>
<dbReference type="EMBL" id="AGZS01000002">
    <property type="protein sequence ID" value="EJD65161.1"/>
    <property type="molecule type" value="Genomic_DNA"/>
</dbReference>
<evidence type="ECO:0000256" key="1">
    <source>
        <dbReference type="ARBA" id="ARBA00007494"/>
    </source>
</evidence>
<dbReference type="PROSITE" id="PS01153">
    <property type="entry name" value="NOL1_NOP2_SUN"/>
    <property type="match status" value="1"/>
</dbReference>
<dbReference type="Pfam" id="PF01189">
    <property type="entry name" value="Methyltr_RsmB-F"/>
    <property type="match status" value="1"/>
</dbReference>
<dbReference type="PANTHER" id="PTHR22807:SF53">
    <property type="entry name" value="RIBOSOMAL RNA SMALL SUBUNIT METHYLTRANSFERASE B-RELATED"/>
    <property type="match status" value="1"/>
</dbReference>
<dbReference type="SUPFAM" id="SSF53335">
    <property type="entry name" value="S-adenosyl-L-methionine-dependent methyltransferases"/>
    <property type="match status" value="1"/>
</dbReference>
<dbReference type="InterPro" id="IPR023267">
    <property type="entry name" value="RCMT"/>
</dbReference>
<dbReference type="GO" id="GO:0008173">
    <property type="term" value="F:RNA methyltransferase activity"/>
    <property type="evidence" value="ECO:0007669"/>
    <property type="project" value="InterPro"/>
</dbReference>
<keyword evidence="5 6" id="KW-0694">RNA-binding</keyword>
<keyword evidence="3 6" id="KW-0808">Transferase</keyword>
<sequence length="513" mass="55314">MLIVTEHYSRRRRHSKNNKQKAARPACKGAGAGKAGNPRELAYLLLARVHSTGAFSNLLVPRELSRSALDARDKAFVTEAVYGSLRWQGLLDTVISAAARRPVAGISAQAIDILRSGVYQILFMGTAGYAAVSQNVDIMRKYAPGPLPGFVNAVLRTVTQRPRQEWESLVVSRIPKEDKDKRLSVRYSHPEWIVSLLREAWEGAGYSQYQAAEGGAGAEGQLEAMLAADNEPPDVVLCARPGLINVEDVMAEVHGIAGTRGTCGHGRFSPYSVHVKGVDPQTLPSVRRGLCGVEDEGSQLAALALAFSAPVSRGERWLDMCAGPGGKAALLAAYAAQHGAAVLANEPAHHRADLVHSSLRRLGAGTENVTEHDGRELGKLYPHSFDRILVDAPCSGLGALRRRPESRWRKKPEDVAALAALQQGLLSSAYKALKPGGTIAYVTCSPAVAETARIVDPFLSSHPDMRRMDTAAVIRGISADPGIQLPSRAGDVQLFEHLHNTDQMFISLLHKIQ</sequence>
<dbReference type="HOGENOM" id="CLU_005316_0_3_11"/>
<dbReference type="Gene3D" id="3.40.50.150">
    <property type="entry name" value="Vaccinia Virus protein VP39"/>
    <property type="match status" value="1"/>
</dbReference>
<dbReference type="InterPro" id="IPR035926">
    <property type="entry name" value="NusB-like_sf"/>
</dbReference>
<dbReference type="PANTHER" id="PTHR22807">
    <property type="entry name" value="NOP2 YEAST -RELATED NOL1/NOP2/FMU SUN DOMAIN-CONTAINING"/>
    <property type="match status" value="1"/>
</dbReference>
<proteinExistence type="inferred from homology"/>
<dbReference type="InterPro" id="IPR001678">
    <property type="entry name" value="MeTrfase_RsmB-F_NOP2_dom"/>
</dbReference>
<evidence type="ECO:0000313" key="9">
    <source>
        <dbReference type="EMBL" id="EJD65161.1"/>
    </source>
</evidence>
<dbReference type="eggNOG" id="COG0144">
    <property type="taxonomic scope" value="Bacteria"/>
</dbReference>
<accession>J0X197</accession>